<dbReference type="EMBL" id="DVNB01000061">
    <property type="protein sequence ID" value="HIU57341.1"/>
    <property type="molecule type" value="Genomic_DNA"/>
</dbReference>
<evidence type="ECO:0000259" key="2">
    <source>
        <dbReference type="Pfam" id="PF14285"/>
    </source>
</evidence>
<keyword evidence="1" id="KW-0472">Membrane</keyword>
<sequence length="207" mass="23815">MNEKDTFDKILDTLIDEAIPIVESMPDEDLPDEIPVEYSEDFEKRMKKIFATERKKIRRKQILKNVRRIAACFAIFIVVSGITVMSVSALRVKILNLIFNSQETNTEVQFEDSDQSNDYDNVGLELMYVPDGFEIVRKDIQDKTVYLRFENDDLYFSVTLTESTGTISLDTEDANVEEININGNKALYAEKSTLKTLTGMIEDYSYT</sequence>
<feature type="domain" description="DUF4367" evidence="2">
    <location>
        <begin position="125"/>
        <end position="207"/>
    </location>
</feature>
<proteinExistence type="predicted"/>
<evidence type="ECO:0000313" key="4">
    <source>
        <dbReference type="Proteomes" id="UP000824109"/>
    </source>
</evidence>
<accession>A0A9D1MBT3</accession>
<dbReference type="AlphaFoldDB" id="A0A9D1MBT3"/>
<name>A0A9D1MBT3_9FIRM</name>
<evidence type="ECO:0000256" key="1">
    <source>
        <dbReference type="SAM" id="Phobius"/>
    </source>
</evidence>
<reference evidence="3" key="2">
    <citation type="journal article" date="2021" name="PeerJ">
        <title>Extensive microbial diversity within the chicken gut microbiome revealed by metagenomics and culture.</title>
        <authorList>
            <person name="Gilroy R."/>
            <person name="Ravi A."/>
            <person name="Getino M."/>
            <person name="Pursley I."/>
            <person name="Horton D.L."/>
            <person name="Alikhan N.F."/>
            <person name="Baker D."/>
            <person name="Gharbi K."/>
            <person name="Hall N."/>
            <person name="Watson M."/>
            <person name="Adriaenssens E.M."/>
            <person name="Foster-Nyarko E."/>
            <person name="Jarju S."/>
            <person name="Secka A."/>
            <person name="Antonio M."/>
            <person name="Oren A."/>
            <person name="Chaudhuri R.R."/>
            <person name="La Ragione R."/>
            <person name="Hildebrand F."/>
            <person name="Pallen M.J."/>
        </authorList>
    </citation>
    <scope>NUCLEOTIDE SEQUENCE</scope>
    <source>
        <strain evidence="3">USAMLcec3-3695</strain>
    </source>
</reference>
<protein>
    <submittedName>
        <fullName evidence="3">DUF4367 domain-containing protein</fullName>
    </submittedName>
</protein>
<feature type="non-terminal residue" evidence="3">
    <location>
        <position position="207"/>
    </location>
</feature>
<keyword evidence="1" id="KW-1133">Transmembrane helix</keyword>
<organism evidence="3 4">
    <name type="scientific">Candidatus Ornithomonoglobus merdipullorum</name>
    <dbReference type="NCBI Taxonomy" id="2840895"/>
    <lineage>
        <taxon>Bacteria</taxon>
        <taxon>Bacillati</taxon>
        <taxon>Bacillota</taxon>
        <taxon>Clostridia</taxon>
        <taxon>Candidatus Ornithomonoglobus</taxon>
    </lineage>
</organism>
<reference evidence="3" key="1">
    <citation type="submission" date="2020-10" db="EMBL/GenBank/DDBJ databases">
        <authorList>
            <person name="Gilroy R."/>
        </authorList>
    </citation>
    <scope>NUCLEOTIDE SEQUENCE</scope>
    <source>
        <strain evidence="3">USAMLcec3-3695</strain>
    </source>
</reference>
<keyword evidence="1" id="KW-0812">Transmembrane</keyword>
<dbReference type="Proteomes" id="UP000824109">
    <property type="component" value="Unassembled WGS sequence"/>
</dbReference>
<dbReference type="InterPro" id="IPR025377">
    <property type="entry name" value="DUF4367"/>
</dbReference>
<comment type="caution">
    <text evidence="3">The sequence shown here is derived from an EMBL/GenBank/DDBJ whole genome shotgun (WGS) entry which is preliminary data.</text>
</comment>
<evidence type="ECO:0000313" key="3">
    <source>
        <dbReference type="EMBL" id="HIU57341.1"/>
    </source>
</evidence>
<feature type="transmembrane region" description="Helical" evidence="1">
    <location>
        <begin position="69"/>
        <end position="90"/>
    </location>
</feature>
<gene>
    <name evidence="3" type="ORF">IAA61_05965</name>
</gene>
<dbReference type="Pfam" id="PF14285">
    <property type="entry name" value="DUF4367"/>
    <property type="match status" value="1"/>
</dbReference>